<dbReference type="Proteomes" id="UP000503622">
    <property type="component" value="Genome"/>
</dbReference>
<evidence type="ECO:0000256" key="3">
    <source>
        <dbReference type="ARBA" id="ARBA00022953"/>
    </source>
</evidence>
<accession>A0A3G3C4M3</accession>
<evidence type="ECO:0000313" key="6">
    <source>
        <dbReference type="Proteomes" id="UP000503622"/>
    </source>
</evidence>
<sequence length="760" mass="83456">MENAGDPVSLRLALSAVDKVPPAPAPDYLAETISWYARRALKGGMLMLERSMTFVNDQNQPPVELTVKGVSTGSDPVIAAPQARARAFRLKGLADGDLLNQLRNYDGVDNASDLGSRHFFRDSHRLDAAVRKAGGMRNPTMRISQYQLPHPFSFGGGDAPKERPLTAPTIAAVNRVAKYTRDKLAYKKRAMEAIDLGDYTTHNPDTLHPRFLEYVHERVEKVDGPTDEAMRAAQGVLLDMWGRLGNGVEARPLSDAAPDTLLGIIKKGSVGEYRSLGAEDRRDPRLVATMSSSLMRYGRAGAAVAAGRPYPGWVDTTMQPSLSFGKREPKAAKVKDGKRVAPVPRFIFNVSPINYALGSFLHYDLSHFLQERDPTHGPGFGPGRGRAAKFLGLLDDVTGSGYTTRDGARLIMSDIYKWDANMVEALLGYAFDVIEDGVSKLGLDTRALATRALMVKVARRQLMEKLVEHPAGYFVRLFGCMPSGSFYTSLVNTTGNNLLVLGHLIDRAVRERGYTHAGAAGAVSGLVERFLRSYGDNQLFSEELFLALGLAYDADKHAEFLARFGMTLKVEETEVSTRLCRARFCSRGAVRTPYGLLVMRSHDSLYAKLAGRPEHDPLIDKLYVRAMMVDHMGTDPIVFELLSDIDRSLNVNLSGSALTPAVRRVLEDTARSMFGDRGDESLMAVLRAVSGTTVDRRALLSLHTPRVVGDSTPRLGSSVTTGLDLFVGSLTPAAQWAYEMTPGEWCRYLEETGQEEVMYD</sequence>
<feature type="domain" description="RNA-directed RNA polymerase C-terminal" evidence="4">
    <location>
        <begin position="464"/>
        <end position="600"/>
    </location>
</feature>
<reference evidence="5 6" key="1">
    <citation type="journal article" date="2019" name="Virus Res.">
        <title>The mycovirome of a fungal collection from the sea cucumber Holothuria polii.</title>
        <authorList>
            <person name="Nerva L."/>
            <person name="Forgia M."/>
            <person name="Ciuffo M."/>
            <person name="Chitarra W."/>
            <person name="Chiapello M."/>
            <person name="Vallino M."/>
            <person name="Varese G.C."/>
            <person name="Turina M."/>
        </authorList>
    </citation>
    <scope>NUCLEOTIDE SEQUENCE [LARGE SCALE GENOMIC DNA]</scope>
    <source>
        <strain evidence="5">MUT1993</strain>
    </source>
</reference>
<dbReference type="RefSeq" id="YP_010839683.1">
    <property type="nucleotide sequence ID" value="NC_078039.1"/>
</dbReference>
<name>A0A3G3C4M3_9VIRU</name>
<organism evidence="5 6">
    <name type="scientific">Aspergillus spelaeus tetramycovirus 1</name>
    <dbReference type="NCBI Taxonomy" id="2485922"/>
    <lineage>
        <taxon>Viruses</taxon>
        <taxon>Riboviria</taxon>
        <taxon>Riboviria incertae sedis</taxon>
        <taxon>Polymycoviridae</taxon>
        <taxon>Polymycovirus</taxon>
        <taxon>Polymycovirus aspelaei</taxon>
        <taxon>Aspergillus spelaeus polymycovirus 1</taxon>
    </lineage>
</organism>
<dbReference type="GO" id="GO:0006351">
    <property type="term" value="P:DNA-templated transcription"/>
    <property type="evidence" value="ECO:0007669"/>
    <property type="project" value="InterPro"/>
</dbReference>
<evidence type="ECO:0000313" key="5">
    <source>
        <dbReference type="EMBL" id="AYP71805.1"/>
    </source>
</evidence>
<evidence type="ECO:0000256" key="1">
    <source>
        <dbReference type="ARBA" id="ARBA00022679"/>
    </source>
</evidence>
<dbReference type="GO" id="GO:0003968">
    <property type="term" value="F:RNA-directed RNA polymerase activity"/>
    <property type="evidence" value="ECO:0007669"/>
    <property type="project" value="UniProtKB-KW"/>
</dbReference>
<evidence type="ECO:0000259" key="4">
    <source>
        <dbReference type="Pfam" id="PF00680"/>
    </source>
</evidence>
<dbReference type="Pfam" id="PF00680">
    <property type="entry name" value="RdRP_1"/>
    <property type="match status" value="1"/>
</dbReference>
<keyword evidence="6" id="KW-1185">Reference proteome</keyword>
<dbReference type="KEGG" id="vg:80549601"/>
<dbReference type="InterPro" id="IPR001205">
    <property type="entry name" value="RNA-dir_pol_C"/>
</dbReference>
<dbReference type="EMBL" id="MG887754">
    <property type="protein sequence ID" value="AYP71805.1"/>
    <property type="molecule type" value="Genomic_RNA"/>
</dbReference>
<keyword evidence="1" id="KW-0808">Transferase</keyword>
<keyword evidence="5" id="KW-0696">RNA-directed RNA polymerase</keyword>
<keyword evidence="2" id="KW-0548">Nucleotidyltransferase</keyword>
<keyword evidence="3" id="KW-0693">Viral RNA replication</keyword>
<dbReference type="InterPro" id="IPR043502">
    <property type="entry name" value="DNA/RNA_pol_sf"/>
</dbReference>
<dbReference type="SUPFAM" id="SSF56672">
    <property type="entry name" value="DNA/RNA polymerases"/>
    <property type="match status" value="1"/>
</dbReference>
<dbReference type="GO" id="GO:0003723">
    <property type="term" value="F:RNA binding"/>
    <property type="evidence" value="ECO:0007669"/>
    <property type="project" value="InterPro"/>
</dbReference>
<dbReference type="GeneID" id="80549601"/>
<evidence type="ECO:0000256" key="2">
    <source>
        <dbReference type="ARBA" id="ARBA00022695"/>
    </source>
</evidence>
<proteinExistence type="predicted"/>
<protein>
    <submittedName>
        <fullName evidence="5">RNA-dependent RNA polymerase</fullName>
    </submittedName>
</protein>